<keyword evidence="6" id="KW-0378">Hydrolase</keyword>
<dbReference type="InterPro" id="IPR006935">
    <property type="entry name" value="Helicase/UvrB_N"/>
</dbReference>
<dbReference type="GO" id="GO:0006302">
    <property type="term" value="P:double-strand break repair"/>
    <property type="evidence" value="ECO:0007669"/>
    <property type="project" value="TreeGrafter"/>
</dbReference>
<dbReference type="SMART" id="SM00487">
    <property type="entry name" value="DEXDc"/>
    <property type="match status" value="1"/>
</dbReference>
<dbReference type="InterPro" id="IPR014001">
    <property type="entry name" value="Helicase_ATP-bd"/>
</dbReference>
<dbReference type="PROSITE" id="PS51192">
    <property type="entry name" value="HELICASE_ATP_BIND_1"/>
    <property type="match status" value="1"/>
</dbReference>
<sequence>MNLEMFLRGRKLLLQEIPACYHSELESEHVKKESGLSISNQTSYCRRCGSKHLKKDYQIKNPYRIFYYCPECIGLGRVESRNFLYSIPEKKCQKREVKFLWKGQLTKDQAKISKRLVRYYKKEKDHLIHAVTGAGKTEMLFSLIDYALKKGERIAVASPRVDVCLELHPRFQEAFPEEEIALLYGKSTIPYNYTHFVVTTTHQLLRFSEAFDLIVVDEVDAFPYAGNKVLAHGTKQALKKTGTLVYLTATPSIELLESVENEQLKISQLAKRYHGYQLPVPICQFDFFLVSYFRKGKLPSCLQDLLDEQQRQCLLFFPNIERMILCFEKLKESYPNKKIAYVFAGKEDREEIIKKMRNQQIDWLLTTTILERGVTFPNIDVIVCEADHRVFNQASLVQISGRVGRKREFPIGQISFLHNGRTKEMKKAIKQIKEMNQKAGFK</sequence>
<protein>
    <submittedName>
        <fullName evidence="6">DEAD/DEAH box helicase family protein</fullName>
    </submittedName>
</protein>
<dbReference type="PANTHER" id="PTHR30580">
    <property type="entry name" value="PRIMOSOMAL PROTEIN N"/>
    <property type="match status" value="1"/>
</dbReference>
<dbReference type="GO" id="GO:0016787">
    <property type="term" value="F:hydrolase activity"/>
    <property type="evidence" value="ECO:0007669"/>
    <property type="project" value="InterPro"/>
</dbReference>
<dbReference type="GO" id="GO:0006270">
    <property type="term" value="P:DNA replication initiation"/>
    <property type="evidence" value="ECO:0007669"/>
    <property type="project" value="TreeGrafter"/>
</dbReference>
<organism evidence="6 7">
    <name type="scientific">Vagococcus hydrophili</name>
    <dbReference type="NCBI Taxonomy" id="2714947"/>
    <lineage>
        <taxon>Bacteria</taxon>
        <taxon>Bacillati</taxon>
        <taxon>Bacillota</taxon>
        <taxon>Bacilli</taxon>
        <taxon>Lactobacillales</taxon>
        <taxon>Enterococcaceae</taxon>
        <taxon>Vagococcus</taxon>
    </lineage>
</organism>
<dbReference type="SMART" id="SM00490">
    <property type="entry name" value="HELICc"/>
    <property type="match status" value="1"/>
</dbReference>
<reference evidence="6 7" key="1">
    <citation type="submission" date="2020-03" db="EMBL/GenBank/DDBJ databases">
        <title>Vagococcus sp. nov., isolated from beetles.</title>
        <authorList>
            <person name="Hyun D.-W."/>
            <person name="Bae J.-W."/>
        </authorList>
    </citation>
    <scope>NUCLEOTIDE SEQUENCE [LARGE SCALE GENOMIC DNA]</scope>
    <source>
        <strain evidence="6 7">HDW17B</strain>
    </source>
</reference>
<evidence type="ECO:0000256" key="3">
    <source>
        <dbReference type="ARBA" id="ARBA00023125"/>
    </source>
</evidence>
<dbReference type="GO" id="GO:0005524">
    <property type="term" value="F:ATP binding"/>
    <property type="evidence" value="ECO:0007669"/>
    <property type="project" value="UniProtKB-KW"/>
</dbReference>
<dbReference type="PANTHER" id="PTHR30580:SF1">
    <property type="entry name" value="COMF OPERON PROTEIN 1"/>
    <property type="match status" value="1"/>
</dbReference>
<dbReference type="PROSITE" id="PS51194">
    <property type="entry name" value="HELICASE_CTER"/>
    <property type="match status" value="1"/>
</dbReference>
<keyword evidence="3" id="KW-0238">DNA-binding</keyword>
<dbReference type="KEGG" id="vhy:G7082_00825"/>
<feature type="domain" description="Helicase ATP-binding" evidence="4">
    <location>
        <begin position="117"/>
        <end position="269"/>
    </location>
</feature>
<evidence type="ECO:0000313" key="7">
    <source>
        <dbReference type="Proteomes" id="UP000501747"/>
    </source>
</evidence>
<keyword evidence="6" id="KW-0347">Helicase</keyword>
<dbReference type="Pfam" id="PF00271">
    <property type="entry name" value="Helicase_C"/>
    <property type="match status" value="1"/>
</dbReference>
<evidence type="ECO:0000259" key="5">
    <source>
        <dbReference type="PROSITE" id="PS51194"/>
    </source>
</evidence>
<dbReference type="GO" id="GO:0003677">
    <property type="term" value="F:DNA binding"/>
    <property type="evidence" value="ECO:0007669"/>
    <property type="project" value="UniProtKB-KW"/>
</dbReference>
<dbReference type="AlphaFoldDB" id="A0A6G8AQ19"/>
<evidence type="ECO:0000313" key="6">
    <source>
        <dbReference type="EMBL" id="QIL47174.1"/>
    </source>
</evidence>
<proteinExistence type="predicted"/>
<keyword evidence="1" id="KW-0547">Nucleotide-binding</keyword>
<evidence type="ECO:0000256" key="1">
    <source>
        <dbReference type="ARBA" id="ARBA00022741"/>
    </source>
</evidence>
<keyword evidence="2" id="KW-0067">ATP-binding</keyword>
<accession>A0A6G8AQ19</accession>
<dbReference type="InterPro" id="IPR027417">
    <property type="entry name" value="P-loop_NTPase"/>
</dbReference>
<dbReference type="SUPFAM" id="SSF52540">
    <property type="entry name" value="P-loop containing nucleoside triphosphate hydrolases"/>
    <property type="match status" value="1"/>
</dbReference>
<dbReference type="Gene3D" id="3.40.50.300">
    <property type="entry name" value="P-loop containing nucleotide triphosphate hydrolases"/>
    <property type="match status" value="2"/>
</dbReference>
<keyword evidence="7" id="KW-1185">Reference proteome</keyword>
<feature type="domain" description="Helicase C-terminal" evidence="5">
    <location>
        <begin position="301"/>
        <end position="442"/>
    </location>
</feature>
<dbReference type="Pfam" id="PF04851">
    <property type="entry name" value="ResIII"/>
    <property type="match status" value="1"/>
</dbReference>
<evidence type="ECO:0000259" key="4">
    <source>
        <dbReference type="PROSITE" id="PS51192"/>
    </source>
</evidence>
<gene>
    <name evidence="6" type="ORF">G7082_00825</name>
</gene>
<dbReference type="GO" id="GO:0006310">
    <property type="term" value="P:DNA recombination"/>
    <property type="evidence" value="ECO:0007669"/>
    <property type="project" value="TreeGrafter"/>
</dbReference>
<name>A0A6G8AQ19_9ENTE</name>
<dbReference type="Proteomes" id="UP000501747">
    <property type="component" value="Chromosome"/>
</dbReference>
<dbReference type="EMBL" id="CP049887">
    <property type="protein sequence ID" value="QIL47174.1"/>
    <property type="molecule type" value="Genomic_DNA"/>
</dbReference>
<dbReference type="InterPro" id="IPR001650">
    <property type="entry name" value="Helicase_C-like"/>
</dbReference>
<evidence type="ECO:0000256" key="2">
    <source>
        <dbReference type="ARBA" id="ARBA00022840"/>
    </source>
</evidence>
<dbReference type="GO" id="GO:0043138">
    <property type="term" value="F:3'-5' DNA helicase activity"/>
    <property type="evidence" value="ECO:0007669"/>
    <property type="project" value="TreeGrafter"/>
</dbReference>
<dbReference type="RefSeq" id="WP_166033286.1">
    <property type="nucleotide sequence ID" value="NZ_CP049887.1"/>
</dbReference>